<dbReference type="PANTHER" id="PTHR47572:SF5">
    <property type="entry name" value="BLR2277 PROTEIN"/>
    <property type="match status" value="1"/>
</dbReference>
<dbReference type="InterPro" id="IPR051262">
    <property type="entry name" value="SMP-30/CGR1_Lactonase"/>
</dbReference>
<evidence type="ECO:0000259" key="3">
    <source>
        <dbReference type="Pfam" id="PF08450"/>
    </source>
</evidence>
<protein>
    <submittedName>
        <fullName evidence="4">Gluconolaconase</fullName>
    </submittedName>
</protein>
<reference evidence="4 5" key="1">
    <citation type="submission" date="2019-12" db="EMBL/GenBank/DDBJ databases">
        <title>Genomic-based taxomic classification of the family Erythrobacteraceae.</title>
        <authorList>
            <person name="Xu L."/>
        </authorList>
    </citation>
    <scope>NUCLEOTIDE SEQUENCE [LARGE SCALE GENOMIC DNA]</scope>
    <source>
        <strain evidence="4 5">JCM 17802</strain>
    </source>
</reference>
<name>A0A6I4SQH5_9SPHN</name>
<keyword evidence="2" id="KW-0479">Metal-binding</keyword>
<sequence length="279" mass="29973">MDIIASGLAFAEAPRWHDGAFWFSDMHDDRVFKILASGSAELVCKVDGRPSGLGWLPGGDMLIVSMTDRQLLRRGHDGAMSVHADLSDMIGKRANDMVVDRCGRAYVGNFGFHTDEDEPVAPTILVRVDPDGTVHQAADQMVFPNGTVITPNGKVLIIAETYAARLTAFDIDEDGGLSNRRIWAQFTDGSVPDGIALDEEGAVWVASPTNARCVRVREGGEILQTIDTGQQAFACALGGDDRKTLYIAIADSADREDCRAGRNGKVITTRVEIAGAGLP</sequence>
<dbReference type="PANTHER" id="PTHR47572">
    <property type="entry name" value="LIPOPROTEIN-RELATED"/>
    <property type="match status" value="1"/>
</dbReference>
<dbReference type="GO" id="GO:0046872">
    <property type="term" value="F:metal ion binding"/>
    <property type="evidence" value="ECO:0007669"/>
    <property type="project" value="UniProtKB-KW"/>
</dbReference>
<evidence type="ECO:0000256" key="2">
    <source>
        <dbReference type="PIRSR" id="PIRSR605511-2"/>
    </source>
</evidence>
<dbReference type="Proteomes" id="UP000468943">
    <property type="component" value="Unassembled WGS sequence"/>
</dbReference>
<evidence type="ECO:0000256" key="1">
    <source>
        <dbReference type="PIRSR" id="PIRSR605511-1"/>
    </source>
</evidence>
<dbReference type="SUPFAM" id="SSF63829">
    <property type="entry name" value="Calcium-dependent phosphotriesterase"/>
    <property type="match status" value="1"/>
</dbReference>
<feature type="binding site" evidence="2">
    <location>
        <position position="145"/>
    </location>
    <ligand>
        <name>a divalent metal cation</name>
        <dbReference type="ChEBI" id="CHEBI:60240"/>
    </ligand>
</feature>
<dbReference type="InterPro" id="IPR011042">
    <property type="entry name" value="6-blade_b-propeller_TolB-like"/>
</dbReference>
<evidence type="ECO:0000313" key="4">
    <source>
        <dbReference type="EMBL" id="MXO57628.1"/>
    </source>
</evidence>
<feature type="active site" description="Proton donor/acceptor" evidence="1">
    <location>
        <position position="193"/>
    </location>
</feature>
<dbReference type="PRINTS" id="PR01790">
    <property type="entry name" value="SMP30FAMILY"/>
</dbReference>
<proteinExistence type="predicted"/>
<feature type="binding site" evidence="2">
    <location>
        <position position="95"/>
    </location>
    <ligand>
        <name>substrate</name>
    </ligand>
</feature>
<dbReference type="InterPro" id="IPR013658">
    <property type="entry name" value="SGL"/>
</dbReference>
<dbReference type="OrthoDB" id="2633250at2"/>
<dbReference type="Gene3D" id="2.120.10.30">
    <property type="entry name" value="TolB, C-terminal domain"/>
    <property type="match status" value="1"/>
</dbReference>
<feature type="binding site" evidence="2">
    <location>
        <position position="12"/>
    </location>
    <ligand>
        <name>a divalent metal cation</name>
        <dbReference type="ChEBI" id="CHEBI:60240"/>
    </ligand>
</feature>
<feature type="binding site" evidence="2">
    <location>
        <position position="93"/>
    </location>
    <ligand>
        <name>substrate</name>
    </ligand>
</feature>
<feature type="binding site" evidence="2">
    <location>
        <position position="193"/>
    </location>
    <ligand>
        <name>a divalent metal cation</name>
        <dbReference type="ChEBI" id="CHEBI:60240"/>
    </ligand>
</feature>
<accession>A0A6I4SQH5</accession>
<keyword evidence="2" id="KW-0862">Zinc</keyword>
<organism evidence="4 5">
    <name type="scientific">Pontixanthobacter gangjinensis</name>
    <dbReference type="NCBI Taxonomy" id="1028742"/>
    <lineage>
        <taxon>Bacteria</taxon>
        <taxon>Pseudomonadati</taxon>
        <taxon>Pseudomonadota</taxon>
        <taxon>Alphaproteobacteria</taxon>
        <taxon>Sphingomonadales</taxon>
        <taxon>Erythrobacteraceae</taxon>
        <taxon>Pontixanthobacter</taxon>
    </lineage>
</organism>
<comment type="caution">
    <text evidence="4">The sequence shown here is derived from an EMBL/GenBank/DDBJ whole genome shotgun (WGS) entry which is preliminary data.</text>
</comment>
<dbReference type="Pfam" id="PF08450">
    <property type="entry name" value="SGL"/>
    <property type="match status" value="1"/>
</dbReference>
<dbReference type="AlphaFoldDB" id="A0A6I4SQH5"/>
<keyword evidence="5" id="KW-1185">Reference proteome</keyword>
<gene>
    <name evidence="4" type="ORF">GRI36_12135</name>
</gene>
<dbReference type="RefSeq" id="WP_160598685.1">
    <property type="nucleotide sequence ID" value="NZ_WTYS01000001.1"/>
</dbReference>
<dbReference type="EMBL" id="WTYS01000001">
    <property type="protein sequence ID" value="MXO57628.1"/>
    <property type="molecule type" value="Genomic_DNA"/>
</dbReference>
<evidence type="ECO:0000313" key="5">
    <source>
        <dbReference type="Proteomes" id="UP000468943"/>
    </source>
</evidence>
<dbReference type="InterPro" id="IPR005511">
    <property type="entry name" value="SMP-30"/>
</dbReference>
<feature type="domain" description="SMP-30/Gluconolactonase/LRE-like region" evidence="3">
    <location>
        <begin position="10"/>
        <end position="249"/>
    </location>
</feature>
<comment type="cofactor">
    <cofactor evidence="2">
        <name>Zn(2+)</name>
        <dbReference type="ChEBI" id="CHEBI:29105"/>
    </cofactor>
    <text evidence="2">Binds 1 divalent metal cation per subunit.</text>
</comment>